<dbReference type="GO" id="GO:0004585">
    <property type="term" value="F:ornithine carbamoyltransferase activity"/>
    <property type="evidence" value="ECO:0007669"/>
    <property type="project" value="InterPro"/>
</dbReference>
<feature type="binding site" description="in other chain" evidence="2">
    <location>
        <position position="299"/>
    </location>
    <ligand>
        <name>carbamoyl phosphate</name>
        <dbReference type="ChEBI" id="CHEBI:58228"/>
        <note>ligand shared between two neighboring subunits</note>
    </ligand>
</feature>
<evidence type="ECO:0000256" key="1">
    <source>
        <dbReference type="ARBA" id="ARBA00022679"/>
    </source>
</evidence>
<evidence type="ECO:0000259" key="4">
    <source>
        <dbReference type="Pfam" id="PF02729"/>
    </source>
</evidence>
<evidence type="ECO:0000256" key="2">
    <source>
        <dbReference type="HAMAP-Rule" id="MF_02235"/>
    </source>
</evidence>
<sequence>MHNFIKFETQSTAEKLIETALQFKENPFLQKELGKDLRIGLIFLNPSLRTRASTQIAAKNLGMEAIVFNIDKEGWALEFEEGVIMNENKAEHIKEAAAVLGGYFDVLAIRAFPTLIDKKQDMADKVIHQFIKYSHKPVVSLESSSRHPLQSLADMMSIEETWKQDKKPKVVLSWAPHVKALPHAVPNSFAEWALGLEHELVITQPKGYELGEQFTKGAEIEYDQEKAVADADFVYIKNWSSYHDYGKLPEVEGNWLLQDHQLKESAKIMHCLPVRRNLELADELLDGSKSLVQLQANNRIYAAQAVLFEIISNMKS</sequence>
<name>A0AA51NEH6_9BACT</name>
<dbReference type="GO" id="GO:0042450">
    <property type="term" value="P:L-arginine biosynthetic process via ornithine"/>
    <property type="evidence" value="ECO:0007669"/>
    <property type="project" value="TreeGrafter"/>
</dbReference>
<dbReference type="Pfam" id="PF00185">
    <property type="entry name" value="OTCace"/>
    <property type="match status" value="1"/>
</dbReference>
<feature type="binding site" evidence="2">
    <location>
        <position position="75"/>
    </location>
    <ligand>
        <name>carbamoyl phosphate</name>
        <dbReference type="ChEBI" id="CHEBI:58228"/>
        <note>ligand shared between two neighboring subunits</note>
    </ligand>
</feature>
<dbReference type="InterPro" id="IPR006132">
    <property type="entry name" value="Asp/Orn_carbamoyltranf_P-bd"/>
</dbReference>
<dbReference type="HAMAP" id="MF_02235">
    <property type="entry name" value="SOTCase"/>
    <property type="match status" value="1"/>
</dbReference>
<keyword evidence="2" id="KW-0028">Amino-acid biosynthesis</keyword>
<dbReference type="GO" id="GO:0019240">
    <property type="term" value="P:citrulline biosynthetic process"/>
    <property type="evidence" value="ECO:0007669"/>
    <property type="project" value="TreeGrafter"/>
</dbReference>
<keyword evidence="2" id="KW-0055">Arginine biosynthesis</keyword>
<feature type="binding site" description="in other chain" evidence="2">
    <location>
        <begin position="271"/>
        <end position="272"/>
    </location>
    <ligand>
        <name>carbamoyl phosphate</name>
        <dbReference type="ChEBI" id="CHEBI:58228"/>
        <note>ligand shared between two neighboring subunits</note>
    </ligand>
</feature>
<comment type="function">
    <text evidence="2">Catalyzes the transfer of the carbamoyl group from carbamoyl phosphate to the delta-amino group of N(2)-succinyl-L-ornithine to produce N(2)-succinyl-L-citrulline. Is essential for arginine biosynthesis.</text>
</comment>
<dbReference type="Gene3D" id="3.40.50.1370">
    <property type="entry name" value="Aspartate/ornithine carbamoyltransferase"/>
    <property type="match status" value="2"/>
</dbReference>
<dbReference type="SUPFAM" id="SSF53671">
    <property type="entry name" value="Aspartate/ornithine carbamoyltransferase"/>
    <property type="match status" value="1"/>
</dbReference>
<dbReference type="InterPro" id="IPR043696">
    <property type="entry name" value="ArgF'-like"/>
</dbReference>
<feature type="binding site" description="in other chain" evidence="2">
    <location>
        <begin position="47"/>
        <end position="50"/>
    </location>
    <ligand>
        <name>carbamoyl phosphate</name>
        <dbReference type="ChEBI" id="CHEBI:58228"/>
        <note>ligand shared between two neighboring subunits</note>
    </ligand>
</feature>
<accession>A0AA51NEH6</accession>
<organism evidence="5 6">
    <name type="scientific">Marivirga salinarum</name>
    <dbReference type="NCBI Taxonomy" id="3059078"/>
    <lineage>
        <taxon>Bacteria</taxon>
        <taxon>Pseudomonadati</taxon>
        <taxon>Bacteroidota</taxon>
        <taxon>Cytophagia</taxon>
        <taxon>Cytophagales</taxon>
        <taxon>Marivirgaceae</taxon>
        <taxon>Marivirga</taxon>
    </lineage>
</organism>
<dbReference type="GO" id="GO:0016597">
    <property type="term" value="F:amino acid binding"/>
    <property type="evidence" value="ECO:0007669"/>
    <property type="project" value="InterPro"/>
</dbReference>
<dbReference type="PANTHER" id="PTHR45753:SF3">
    <property type="entry name" value="ORNITHINE TRANSCARBAMYLASE, MITOCHONDRIAL"/>
    <property type="match status" value="1"/>
</dbReference>
<keyword evidence="6" id="KW-1185">Reference proteome</keyword>
<comment type="pathway">
    <text evidence="2">Amino-acid biosynthesis; L-arginine biosynthesis.</text>
</comment>
<feature type="binding site" evidence="2">
    <location>
        <position position="177"/>
    </location>
    <ligand>
        <name>N(2)-succinyl-L-ornithine</name>
        <dbReference type="ChEBI" id="CHEBI:58514"/>
    </ligand>
</feature>
<dbReference type="PANTHER" id="PTHR45753">
    <property type="entry name" value="ORNITHINE CARBAMOYLTRANSFERASE, MITOCHONDRIAL"/>
    <property type="match status" value="1"/>
</dbReference>
<evidence type="ECO:0000259" key="3">
    <source>
        <dbReference type="Pfam" id="PF00185"/>
    </source>
</evidence>
<dbReference type="Proteomes" id="UP001230496">
    <property type="component" value="Chromosome"/>
</dbReference>
<dbReference type="InterPro" id="IPR036901">
    <property type="entry name" value="Asp/Orn_carbamoylTrfase_sf"/>
</dbReference>
<gene>
    <name evidence="2" type="primary">argF'</name>
    <name evidence="5" type="ORF">QYS49_30405</name>
</gene>
<keyword evidence="1 2" id="KW-0808">Transferase</keyword>
<dbReference type="EC" id="2.1.3.11" evidence="2"/>
<dbReference type="EMBL" id="CP129971">
    <property type="protein sequence ID" value="WMN12776.1"/>
    <property type="molecule type" value="Genomic_DNA"/>
</dbReference>
<feature type="binding site" description="in other chain" evidence="2">
    <location>
        <begin position="147"/>
        <end position="150"/>
    </location>
    <ligand>
        <name>carbamoyl phosphate</name>
        <dbReference type="ChEBI" id="CHEBI:58228"/>
        <note>ligand shared between two neighboring subunits</note>
    </ligand>
</feature>
<protein>
    <recommendedName>
        <fullName evidence="2">N-succinylornithine carbamoyltransferase</fullName>
        <ecNumber evidence="2">2.1.3.11</ecNumber>
    </recommendedName>
    <alternativeName>
        <fullName evidence="2">N-succinyl-L-ornithine transcarbamylase</fullName>
        <shortName evidence="2">SOTCase</shortName>
    </alternativeName>
</protein>
<feature type="domain" description="Aspartate/ornithine carbamoyltransferase carbamoyl-P binding" evidence="4">
    <location>
        <begin position="9"/>
        <end position="160"/>
    </location>
</feature>
<dbReference type="InterPro" id="IPR006130">
    <property type="entry name" value="Asp/Orn_carbamoylTrfase"/>
</dbReference>
<feature type="binding site" evidence="2">
    <location>
        <position position="275"/>
    </location>
    <ligand>
        <name>N(2)-succinyl-L-ornithine</name>
        <dbReference type="ChEBI" id="CHEBI:58514"/>
    </ligand>
</feature>
<feature type="binding site" evidence="2">
    <location>
        <position position="142"/>
    </location>
    <ligand>
        <name>N(2)-succinyl-L-ornithine</name>
        <dbReference type="ChEBI" id="CHEBI:58514"/>
    </ligand>
</feature>
<feature type="binding site" evidence="2">
    <location>
        <position position="237"/>
    </location>
    <ligand>
        <name>N(2)-succinyl-L-ornithine</name>
        <dbReference type="ChEBI" id="CHEBI:58514"/>
    </ligand>
</feature>
<feature type="domain" description="Aspartate/ornithine carbamoyltransferase Asp/Orn-binding" evidence="3">
    <location>
        <begin position="185"/>
        <end position="308"/>
    </location>
</feature>
<dbReference type="AlphaFoldDB" id="A0AA51NEH6"/>
<dbReference type="InterPro" id="IPR006131">
    <property type="entry name" value="Asp_carbamoyltransf_Asp/Orn-bd"/>
</dbReference>
<dbReference type="Pfam" id="PF02729">
    <property type="entry name" value="OTCace_N"/>
    <property type="match status" value="1"/>
</dbReference>
<dbReference type="PRINTS" id="PR00101">
    <property type="entry name" value="ATCASE"/>
</dbReference>
<evidence type="ECO:0000313" key="5">
    <source>
        <dbReference type="EMBL" id="WMN12776.1"/>
    </source>
</evidence>
<proteinExistence type="inferred from homology"/>
<comment type="catalytic activity">
    <reaction evidence="2">
        <text>N(2)-succinyl-L-ornithine + carbamoyl phosphate = N(2)-succinyl-L-citrulline + phosphate + H(+)</text>
        <dbReference type="Rhea" id="RHEA:25884"/>
        <dbReference type="ChEBI" id="CHEBI:15378"/>
        <dbReference type="ChEBI" id="CHEBI:43474"/>
        <dbReference type="ChEBI" id="CHEBI:58228"/>
        <dbReference type="ChEBI" id="CHEBI:58514"/>
        <dbReference type="ChEBI" id="CHEBI:58862"/>
        <dbReference type="EC" id="2.1.3.11"/>
    </reaction>
</comment>
<comment type="similarity">
    <text evidence="2">Belongs to the aspartate/ornithine carbamoyltransferase superfamily. SOTCase family.</text>
</comment>
<feature type="binding site" description="in other chain" evidence="2">
    <location>
        <position position="110"/>
    </location>
    <ligand>
        <name>carbamoyl phosphate</name>
        <dbReference type="ChEBI" id="CHEBI:58228"/>
        <note>ligand shared between two neighboring subunits</note>
    </ligand>
</feature>
<dbReference type="RefSeq" id="WP_308351066.1">
    <property type="nucleotide sequence ID" value="NZ_CP129971.1"/>
</dbReference>
<comment type="subunit">
    <text evidence="2">Homotrimer.</text>
</comment>
<dbReference type="KEGG" id="msaa:QYS49_30405"/>
<dbReference type="PRINTS" id="PR00100">
    <property type="entry name" value="AOTCASE"/>
</dbReference>
<evidence type="ECO:0000313" key="6">
    <source>
        <dbReference type="Proteomes" id="UP001230496"/>
    </source>
</evidence>
<reference evidence="5 6" key="1">
    <citation type="submission" date="2023-08" db="EMBL/GenBank/DDBJ databases">
        <title>Comparative genomics and taxonomic characterization of three novel marine species of genus Marivirga.</title>
        <authorList>
            <person name="Muhammad N."/>
            <person name="Kim S.-G."/>
        </authorList>
    </citation>
    <scope>NUCLEOTIDE SEQUENCE [LARGE SCALE GENOMIC DNA]</scope>
    <source>
        <strain evidence="5 6">BDSF4-3</strain>
    </source>
</reference>